<sequence>VAVALRLESLERAHAAFSHRDLSRESSSTDTATFRLRDYVPHPLSEFPSISCKNNTASASGLLHHETVIRPD</sequence>
<organism evidence="1">
    <name type="scientific">marine metagenome</name>
    <dbReference type="NCBI Taxonomy" id="408172"/>
    <lineage>
        <taxon>unclassified sequences</taxon>
        <taxon>metagenomes</taxon>
        <taxon>ecological metagenomes</taxon>
    </lineage>
</organism>
<accession>A0A382KJS1</accession>
<dbReference type="EMBL" id="UINC01081135">
    <property type="protein sequence ID" value="SVC24698.1"/>
    <property type="molecule type" value="Genomic_DNA"/>
</dbReference>
<feature type="non-terminal residue" evidence="1">
    <location>
        <position position="1"/>
    </location>
</feature>
<reference evidence="1" key="1">
    <citation type="submission" date="2018-05" db="EMBL/GenBank/DDBJ databases">
        <authorList>
            <person name="Lanie J.A."/>
            <person name="Ng W.-L."/>
            <person name="Kazmierczak K.M."/>
            <person name="Andrzejewski T.M."/>
            <person name="Davidsen T.M."/>
            <person name="Wayne K.J."/>
            <person name="Tettelin H."/>
            <person name="Glass J.I."/>
            <person name="Rusch D."/>
            <person name="Podicherti R."/>
            <person name="Tsui H.-C.T."/>
            <person name="Winkler M.E."/>
        </authorList>
    </citation>
    <scope>NUCLEOTIDE SEQUENCE</scope>
</reference>
<proteinExistence type="predicted"/>
<name>A0A382KJS1_9ZZZZ</name>
<gene>
    <name evidence="1" type="ORF">METZ01_LOCUS277552</name>
</gene>
<evidence type="ECO:0000313" key="1">
    <source>
        <dbReference type="EMBL" id="SVC24698.1"/>
    </source>
</evidence>
<protein>
    <submittedName>
        <fullName evidence="1">Uncharacterized protein</fullName>
    </submittedName>
</protein>
<dbReference type="AlphaFoldDB" id="A0A382KJS1"/>
<feature type="non-terminal residue" evidence="1">
    <location>
        <position position="72"/>
    </location>
</feature>